<keyword evidence="6" id="KW-0378">Hydrolase</keyword>
<keyword evidence="3" id="KW-0808">Transferase</keyword>
<organism evidence="9 10">
    <name type="scientific">Burkholderia plantarii</name>
    <dbReference type="NCBI Taxonomy" id="41899"/>
    <lineage>
        <taxon>Bacteria</taxon>
        <taxon>Pseudomonadati</taxon>
        <taxon>Pseudomonadota</taxon>
        <taxon>Betaproteobacteria</taxon>
        <taxon>Burkholderiales</taxon>
        <taxon>Burkholderiaceae</taxon>
        <taxon>Burkholderia</taxon>
    </lineage>
</organism>
<feature type="region of interest" description="Disordered" evidence="7">
    <location>
        <begin position="1"/>
        <end position="33"/>
    </location>
</feature>
<feature type="domain" description="KaiC" evidence="8">
    <location>
        <begin position="37"/>
        <end position="267"/>
    </location>
</feature>
<dbReference type="EC" id="2.7.11.1" evidence="1"/>
<protein>
    <recommendedName>
        <fullName evidence="1">non-specific serine/threonine protein kinase</fullName>
        <ecNumber evidence="1">2.7.11.1</ecNumber>
    </recommendedName>
</protein>
<keyword evidence="2" id="KW-0597">Phosphoprotein</keyword>
<dbReference type="AlphaFoldDB" id="A0A0B6S4F6"/>
<evidence type="ECO:0000256" key="5">
    <source>
        <dbReference type="ARBA" id="ARBA00022777"/>
    </source>
</evidence>
<dbReference type="InterPro" id="IPR027417">
    <property type="entry name" value="P-loop_NTPase"/>
</dbReference>
<evidence type="ECO:0000256" key="4">
    <source>
        <dbReference type="ARBA" id="ARBA00022737"/>
    </source>
</evidence>
<dbReference type="GO" id="GO:0004674">
    <property type="term" value="F:protein serine/threonine kinase activity"/>
    <property type="evidence" value="ECO:0007669"/>
    <property type="project" value="UniProtKB-EC"/>
</dbReference>
<keyword evidence="10" id="KW-1185">Reference proteome</keyword>
<dbReference type="PIRSF" id="PIRSF039117">
    <property type="entry name" value="KaiC"/>
    <property type="match status" value="1"/>
</dbReference>
<evidence type="ECO:0000256" key="2">
    <source>
        <dbReference type="ARBA" id="ARBA00022553"/>
    </source>
</evidence>
<evidence type="ECO:0000256" key="1">
    <source>
        <dbReference type="ARBA" id="ARBA00012513"/>
    </source>
</evidence>
<evidence type="ECO:0000259" key="8">
    <source>
        <dbReference type="PROSITE" id="PS51146"/>
    </source>
</evidence>
<dbReference type="InterPro" id="IPR030665">
    <property type="entry name" value="KaiC"/>
</dbReference>
<dbReference type="SUPFAM" id="SSF52540">
    <property type="entry name" value="P-loop containing nucleoside triphosphate hydrolases"/>
    <property type="match status" value="2"/>
</dbReference>
<dbReference type="Pfam" id="PF06745">
    <property type="entry name" value="ATPase"/>
    <property type="match status" value="2"/>
</dbReference>
<proteinExistence type="predicted"/>
<dbReference type="InterPro" id="IPR014774">
    <property type="entry name" value="KaiC-like_dom"/>
</dbReference>
<dbReference type="PANTHER" id="PTHR42926:SF1">
    <property type="entry name" value="CIRCADIAN CLOCK OSCILLATOR PROTEIN KAIC 1"/>
    <property type="match status" value="1"/>
</dbReference>
<evidence type="ECO:0000313" key="10">
    <source>
        <dbReference type="Proteomes" id="UP000031838"/>
    </source>
</evidence>
<feature type="domain" description="KaiC" evidence="8">
    <location>
        <begin position="272"/>
        <end position="505"/>
    </location>
</feature>
<dbReference type="EMBL" id="CP002581">
    <property type="protein sequence ID" value="AJK50558.1"/>
    <property type="molecule type" value="Genomic_DNA"/>
</dbReference>
<dbReference type="GO" id="GO:0016787">
    <property type="term" value="F:hydrolase activity"/>
    <property type="evidence" value="ECO:0007669"/>
    <property type="project" value="UniProtKB-KW"/>
</dbReference>
<reference evidence="9 10" key="2">
    <citation type="journal article" date="2016" name="Appl. Microbiol. Biotechnol.">
        <title>Mutations improving production and secretion of extracellular lipase by Burkholderia glumae PG1.</title>
        <authorList>
            <person name="Knapp A."/>
            <person name="Voget S."/>
            <person name="Gao R."/>
            <person name="Zaburannyi N."/>
            <person name="Krysciak D."/>
            <person name="Breuer M."/>
            <person name="Hauer B."/>
            <person name="Streit W.R."/>
            <person name="Muller R."/>
            <person name="Daniel R."/>
            <person name="Jaeger K.E."/>
        </authorList>
    </citation>
    <scope>NUCLEOTIDE SEQUENCE [LARGE SCALE GENOMIC DNA]</scope>
    <source>
        <strain evidence="9 10">PG1</strain>
    </source>
</reference>
<accession>A0A0B6S4F6</accession>
<dbReference type="KEGG" id="bgp:BGL_2c25020"/>
<dbReference type="PROSITE" id="PS51146">
    <property type="entry name" value="KAIC"/>
    <property type="match status" value="2"/>
</dbReference>
<dbReference type="InterPro" id="IPR051347">
    <property type="entry name" value="Circadian_clock_KaiC-rel"/>
</dbReference>
<dbReference type="GO" id="GO:0005524">
    <property type="term" value="F:ATP binding"/>
    <property type="evidence" value="ECO:0007669"/>
    <property type="project" value="InterPro"/>
</dbReference>
<dbReference type="Gene3D" id="3.40.50.300">
    <property type="entry name" value="P-loop containing nucleotide triphosphate hydrolases"/>
    <property type="match status" value="2"/>
</dbReference>
<evidence type="ECO:0000256" key="6">
    <source>
        <dbReference type="ARBA" id="ARBA00022801"/>
    </source>
</evidence>
<feature type="compositionally biased region" description="Basic and acidic residues" evidence="7">
    <location>
        <begin position="1"/>
        <end position="12"/>
    </location>
</feature>
<dbReference type="InterPro" id="IPR010624">
    <property type="entry name" value="KaiC_dom"/>
</dbReference>
<reference evidence="10" key="1">
    <citation type="submission" date="2011-03" db="EMBL/GenBank/DDBJ databases">
        <authorList>
            <person name="Voget S."/>
            <person name="Streit W.R."/>
            <person name="Jaeger K.E."/>
            <person name="Daniel R."/>
        </authorList>
    </citation>
    <scope>NUCLEOTIDE SEQUENCE [LARGE SCALE GENOMIC DNA]</scope>
    <source>
        <strain evidence="10">PG1</strain>
    </source>
</reference>
<dbReference type="HOGENOM" id="CLU_023669_4_2_4"/>
<keyword evidence="4" id="KW-0677">Repeat</keyword>
<name>A0A0B6S4F6_BURPL</name>
<dbReference type="PANTHER" id="PTHR42926">
    <property type="match status" value="1"/>
</dbReference>
<keyword evidence="5" id="KW-0418">Kinase</keyword>
<evidence type="ECO:0000256" key="3">
    <source>
        <dbReference type="ARBA" id="ARBA00022679"/>
    </source>
</evidence>
<sequence>MPRPVRRDRPSTSDRLNMTQDDSAPHAPAPPDIEPLENVETGVPGFDEILGGGFVRGGLYLIEGMAGAGKTILSSQIGFHRVRQGDRVLYMTLIAESHDKLLGHLRALDFFDPAAVAQKMMFVSGYHELMQDGLDGFLRLIAASLANYRPGLLIVDGFRSAREFSETELSLSKFIHELNALVAAMGCTTLLLAPLSGNEPHPEHTLVDGLIELNRYTDGGMRRAREIEVHKMRARNHLLGRHFFRITSGGHAMYPRLEARFANLEDERDLRQRLDTGLPHLDHLLGGGFVRGSTTTVMGPSGVGKTLLALQFLQAGVARDEKVVYLGFYESPQRLIGKAETVGIRLREAFADGRLSMQWQPAVELEVDELAANTLALIQRLGASRLVIDGMEGFRDSALRPARFGLFLNAFNHALRDAGITTLLTEELPLYADPSHGKGLRLSALTENLVLLRYAETDGRLRRMLSVVKQRESAHDTSLRELIITPEGLDVTPNAIGAAGLLSTQGLTVMHRPMTGG</sequence>
<dbReference type="Proteomes" id="UP000031838">
    <property type="component" value="Chromosome 2"/>
</dbReference>
<gene>
    <name evidence="9" type="ORF">BGL_2c25020</name>
</gene>
<evidence type="ECO:0000256" key="7">
    <source>
        <dbReference type="SAM" id="MobiDB-lite"/>
    </source>
</evidence>
<evidence type="ECO:0000313" key="9">
    <source>
        <dbReference type="EMBL" id="AJK50558.1"/>
    </source>
</evidence>